<dbReference type="KEGG" id="mhay:VK67_12335"/>
<dbReference type="InterPro" id="IPR016419">
    <property type="entry name" value="Prepilin_Pept-dep_B_prd"/>
</dbReference>
<evidence type="ECO:0000313" key="1">
    <source>
        <dbReference type="EMBL" id="STY66119.1"/>
    </source>
</evidence>
<reference evidence="1 2" key="1">
    <citation type="submission" date="2018-06" db="EMBL/GenBank/DDBJ databases">
        <authorList>
            <consortium name="Pathogen Informatics"/>
            <person name="Doyle S."/>
        </authorList>
    </citation>
    <scope>NUCLEOTIDE SEQUENCE [LARGE SCALE GENOMIC DNA]</scope>
    <source>
        <strain evidence="1 2">NCTC9380</strain>
    </source>
</reference>
<sequence>MWQQKINVAPAKISLSAFSLIEVLMASALGAFLLLLVASSYADFYYTQTKQKEQLYLQAEAHQLLNYFQQHFQHIGYQGSHRTDSNFDLFQQAGKSLNIVHKNCIIGFYDLNQDGCLGKRKTKTAACKLGTVNNTREVLKEIVGFKVENNEIYTFSSQLDNCVKEQCQTLLENCDGNWSKFTEANNFKTKKLDFSWRQEDNLLKIELEIESPKQKGLIYTAVRYVFILNNTR</sequence>
<proteinExistence type="predicted"/>
<accession>A0A378NEX2</accession>
<dbReference type="PIRSF" id="PIRSF004525">
    <property type="entry name" value="Pilin_peptidase-dep_B_prd"/>
    <property type="match status" value="1"/>
</dbReference>
<dbReference type="Proteomes" id="UP000254031">
    <property type="component" value="Unassembled WGS sequence"/>
</dbReference>
<organism evidence="1 2">
    <name type="scientific">Mannheimia haemolytica</name>
    <name type="common">Pasteurella haemolytica</name>
    <dbReference type="NCBI Taxonomy" id="75985"/>
    <lineage>
        <taxon>Bacteria</taxon>
        <taxon>Pseudomonadati</taxon>
        <taxon>Pseudomonadota</taxon>
        <taxon>Gammaproteobacteria</taxon>
        <taxon>Pasteurellales</taxon>
        <taxon>Pasteurellaceae</taxon>
        <taxon>Mannheimia</taxon>
    </lineage>
</organism>
<gene>
    <name evidence="1" type="ORF">NCTC9380_01400</name>
</gene>
<protein>
    <submittedName>
        <fullName evidence="1">Type II secretory pathway, component PulJ</fullName>
    </submittedName>
</protein>
<evidence type="ECO:0000313" key="2">
    <source>
        <dbReference type="Proteomes" id="UP000254031"/>
    </source>
</evidence>
<dbReference type="KEGG" id="mhaq:WC39_12330"/>
<dbReference type="AlphaFoldDB" id="A0A378NEX2"/>
<dbReference type="EMBL" id="UGPL01000006">
    <property type="protein sequence ID" value="STY66119.1"/>
    <property type="molecule type" value="Genomic_DNA"/>
</dbReference>
<name>A0A378NEX2_MANHA</name>